<feature type="transmembrane region" description="Helical" evidence="3">
    <location>
        <begin position="448"/>
        <end position="472"/>
    </location>
</feature>
<dbReference type="PROSITE" id="PS51711">
    <property type="entry name" value="G_FEOB"/>
    <property type="match status" value="1"/>
</dbReference>
<feature type="transmembrane region" description="Helical" evidence="3">
    <location>
        <begin position="387"/>
        <end position="407"/>
    </location>
</feature>
<evidence type="ECO:0000256" key="1">
    <source>
        <dbReference type="ARBA" id="ARBA00022741"/>
    </source>
</evidence>
<feature type="domain" description="FeoB-type G" evidence="4">
    <location>
        <begin position="1"/>
        <end position="160"/>
    </location>
</feature>
<dbReference type="EMBL" id="DSMU01000166">
    <property type="protein sequence ID" value="HEL65545.1"/>
    <property type="molecule type" value="Genomic_DNA"/>
</dbReference>
<keyword evidence="1" id="KW-0547">Nucleotide-binding</keyword>
<dbReference type="Gene3D" id="3.40.50.300">
    <property type="entry name" value="P-loop containing nucleotide triphosphate hydrolases"/>
    <property type="match status" value="1"/>
</dbReference>
<feature type="transmembrane region" description="Helical" evidence="3">
    <location>
        <begin position="324"/>
        <end position="346"/>
    </location>
</feature>
<gene>
    <name evidence="5" type="ORF">ENQ34_02545</name>
</gene>
<dbReference type="PANTHER" id="PTHR43185">
    <property type="entry name" value="FERROUS IRON TRANSPORT PROTEIN B"/>
    <property type="match status" value="1"/>
</dbReference>
<protein>
    <submittedName>
        <fullName evidence="5">Ferrous iron transporter B</fullName>
    </submittedName>
</protein>
<dbReference type="InterPro" id="IPR011642">
    <property type="entry name" value="Gate_dom"/>
</dbReference>
<dbReference type="InterPro" id="IPR005225">
    <property type="entry name" value="Small_GTP-bd"/>
</dbReference>
<dbReference type="Pfam" id="PF07664">
    <property type="entry name" value="FeoB_C"/>
    <property type="match status" value="1"/>
</dbReference>
<keyword evidence="3" id="KW-1133">Transmembrane helix</keyword>
<accession>A0A7C2E3D7</accession>
<dbReference type="CDD" id="cd01879">
    <property type="entry name" value="FeoB"/>
    <property type="match status" value="1"/>
</dbReference>
<keyword evidence="3" id="KW-0472">Membrane</keyword>
<dbReference type="Pfam" id="PF02421">
    <property type="entry name" value="FeoB_N"/>
    <property type="match status" value="1"/>
</dbReference>
<dbReference type="InterPro" id="IPR027417">
    <property type="entry name" value="P-loop_NTPase"/>
</dbReference>
<dbReference type="SUPFAM" id="SSF52540">
    <property type="entry name" value="P-loop containing nucleoside triphosphate hydrolases"/>
    <property type="match status" value="1"/>
</dbReference>
<dbReference type="InterPro" id="IPR011640">
    <property type="entry name" value="Fe2_transport_prot_B_C"/>
</dbReference>
<feature type="transmembrane region" description="Helical" evidence="3">
    <location>
        <begin position="283"/>
        <end position="304"/>
    </location>
</feature>
<sequence>MNVLLVGNPNVGKSVVFSQLTGTRVISSNYPGTTVEYTRGYLNLNGERVEVIDVPGSYTLEPTCKAEEVAVAMLPYGDVIINVVDATNLERNLYLTLELLERQVPMIVALNLWDEAQHKGILVNTAKLEEILGIPVVPTAALSGQGIKKLIARLPEARTGRVNWQTPDERYAAVGRIVREVQQVTHRHHTLLEQLEDLSVMPLTGFLLGTAVLFCAFKVIRFVGEGLINFIFVPLFEKGYAPLLERLSAALGGQGVLHNLLVGQLIDGKIDFVQSLGLLSTGFYVPLAMVLPYIIAFYAVLGFLEDFGYLPRFAVLLDGLMHRVGLHGYAIIPMILGLGCNVPAGLSIRNLESRRQKFIASTLMVIAVPCFSQTAMIFALVGRHGGFYVAYIFFTLFYIWLFLGLLLNRKLKGYTPSLLIEIPPYRLPELRVLAQKLYLRLSHFFKEAIPFILAGILIVNIIHLSGFTGLAARTFGPVFRFLFGLPGDAVIALFLGFLRKDVAVGILAPLNLTPEQLVVASTVLTVYFPCMASFLILLRELGWWDMLKVTGIMLTTAVVAGTFVNLAFHRYGILAWLCALSVTIGLLILDTSARRKDAAVQEERGP</sequence>
<dbReference type="AlphaFoldDB" id="A0A7C2E3D7"/>
<dbReference type="InterPro" id="IPR050860">
    <property type="entry name" value="FeoB_GTPase"/>
</dbReference>
<dbReference type="InterPro" id="IPR030389">
    <property type="entry name" value="G_FEOB_dom"/>
</dbReference>
<organism evidence="5">
    <name type="scientific">Ammonifex degensii</name>
    <dbReference type="NCBI Taxonomy" id="42838"/>
    <lineage>
        <taxon>Bacteria</taxon>
        <taxon>Bacillati</taxon>
        <taxon>Bacillota</taxon>
        <taxon>Clostridia</taxon>
        <taxon>Thermoanaerobacterales</taxon>
        <taxon>Thermoanaerobacteraceae</taxon>
        <taxon>Ammonifex</taxon>
    </lineage>
</organism>
<feature type="transmembrane region" description="Helical" evidence="3">
    <location>
        <begin position="358"/>
        <end position="381"/>
    </location>
</feature>
<proteinExistence type="predicted"/>
<feature type="transmembrane region" description="Helical" evidence="3">
    <location>
        <begin position="200"/>
        <end position="220"/>
    </location>
</feature>
<comment type="caution">
    <text evidence="5">The sequence shown here is derived from an EMBL/GenBank/DDBJ whole genome shotgun (WGS) entry which is preliminary data.</text>
</comment>
<keyword evidence="3" id="KW-0812">Transmembrane</keyword>
<dbReference type="PRINTS" id="PR00326">
    <property type="entry name" value="GTP1OBG"/>
</dbReference>
<dbReference type="NCBIfam" id="TIGR00231">
    <property type="entry name" value="small_GTP"/>
    <property type="match status" value="1"/>
</dbReference>
<dbReference type="PANTHER" id="PTHR43185:SF1">
    <property type="entry name" value="FE(2+) TRANSPORTER FEOB"/>
    <property type="match status" value="1"/>
</dbReference>
<dbReference type="GO" id="GO:0015093">
    <property type="term" value="F:ferrous iron transmembrane transporter activity"/>
    <property type="evidence" value="ECO:0007669"/>
    <property type="project" value="InterPro"/>
</dbReference>
<reference evidence="5" key="1">
    <citation type="journal article" date="2020" name="mSystems">
        <title>Genome- and Community-Level Interaction Insights into Carbon Utilization and Element Cycling Functions of Hydrothermarchaeota in Hydrothermal Sediment.</title>
        <authorList>
            <person name="Zhou Z."/>
            <person name="Liu Y."/>
            <person name="Xu W."/>
            <person name="Pan J."/>
            <person name="Luo Z.H."/>
            <person name="Li M."/>
        </authorList>
    </citation>
    <scope>NUCLEOTIDE SEQUENCE [LARGE SCALE GENOMIC DNA]</scope>
    <source>
        <strain evidence="5">SpSt-300</strain>
    </source>
</reference>
<evidence type="ECO:0000256" key="3">
    <source>
        <dbReference type="SAM" id="Phobius"/>
    </source>
</evidence>
<dbReference type="InterPro" id="IPR006073">
    <property type="entry name" value="GTP-bd"/>
</dbReference>
<evidence type="ECO:0000256" key="2">
    <source>
        <dbReference type="ARBA" id="ARBA00023134"/>
    </source>
</evidence>
<evidence type="ECO:0000313" key="5">
    <source>
        <dbReference type="EMBL" id="HEL65545.1"/>
    </source>
</evidence>
<feature type="transmembrane region" description="Helical" evidence="3">
    <location>
        <begin position="517"/>
        <end position="537"/>
    </location>
</feature>
<feature type="transmembrane region" description="Helical" evidence="3">
    <location>
        <begin position="478"/>
        <end position="497"/>
    </location>
</feature>
<keyword evidence="2" id="KW-0342">GTP-binding</keyword>
<dbReference type="GO" id="GO:0005525">
    <property type="term" value="F:GTP binding"/>
    <property type="evidence" value="ECO:0007669"/>
    <property type="project" value="UniProtKB-KW"/>
</dbReference>
<name>A0A7C2E3D7_9THEO</name>
<dbReference type="Pfam" id="PF07670">
    <property type="entry name" value="Gate"/>
    <property type="match status" value="2"/>
</dbReference>
<evidence type="ECO:0000259" key="4">
    <source>
        <dbReference type="PROSITE" id="PS51711"/>
    </source>
</evidence>
<feature type="transmembrane region" description="Helical" evidence="3">
    <location>
        <begin position="571"/>
        <end position="589"/>
    </location>
</feature>
<dbReference type="GO" id="GO:0005886">
    <property type="term" value="C:plasma membrane"/>
    <property type="evidence" value="ECO:0007669"/>
    <property type="project" value="TreeGrafter"/>
</dbReference>